<reference evidence="1" key="1">
    <citation type="submission" date="2014-09" db="EMBL/GenBank/DDBJ databases">
        <authorList>
            <person name="Magalhaes I.L.F."/>
            <person name="Oliveira U."/>
            <person name="Santos F.R."/>
            <person name="Vidigal T.H.D.A."/>
            <person name="Brescovit A.D."/>
            <person name="Santos A.J."/>
        </authorList>
    </citation>
    <scope>NUCLEOTIDE SEQUENCE</scope>
    <source>
        <tissue evidence="1">Shoot tissue taken approximately 20 cm above the soil surface</tissue>
    </source>
</reference>
<reference evidence="1" key="2">
    <citation type="journal article" date="2015" name="Data Brief">
        <title>Shoot transcriptome of the giant reed, Arundo donax.</title>
        <authorList>
            <person name="Barrero R.A."/>
            <person name="Guerrero F.D."/>
            <person name="Moolhuijzen P."/>
            <person name="Goolsby J.A."/>
            <person name="Tidwell J."/>
            <person name="Bellgard S.E."/>
            <person name="Bellgard M.I."/>
        </authorList>
    </citation>
    <scope>NUCLEOTIDE SEQUENCE</scope>
    <source>
        <tissue evidence="1">Shoot tissue taken approximately 20 cm above the soil surface</tissue>
    </source>
</reference>
<organism evidence="1">
    <name type="scientific">Arundo donax</name>
    <name type="common">Giant reed</name>
    <name type="synonym">Donax arundinaceus</name>
    <dbReference type="NCBI Taxonomy" id="35708"/>
    <lineage>
        <taxon>Eukaryota</taxon>
        <taxon>Viridiplantae</taxon>
        <taxon>Streptophyta</taxon>
        <taxon>Embryophyta</taxon>
        <taxon>Tracheophyta</taxon>
        <taxon>Spermatophyta</taxon>
        <taxon>Magnoliopsida</taxon>
        <taxon>Liliopsida</taxon>
        <taxon>Poales</taxon>
        <taxon>Poaceae</taxon>
        <taxon>PACMAD clade</taxon>
        <taxon>Arundinoideae</taxon>
        <taxon>Arundineae</taxon>
        <taxon>Arundo</taxon>
    </lineage>
</organism>
<accession>A0A0A9CF69</accession>
<protein>
    <submittedName>
        <fullName evidence="1">Uncharacterized protein</fullName>
    </submittedName>
</protein>
<name>A0A0A9CF69_ARUDO</name>
<sequence>MEIINRGAHQCAQLLLLLQKVGDLHLRLLYEPG</sequence>
<evidence type="ECO:0000313" key="1">
    <source>
        <dbReference type="EMBL" id="JAD70122.1"/>
    </source>
</evidence>
<proteinExistence type="predicted"/>
<dbReference type="EMBL" id="GBRH01227773">
    <property type="protein sequence ID" value="JAD70122.1"/>
    <property type="molecule type" value="Transcribed_RNA"/>
</dbReference>
<dbReference type="AlphaFoldDB" id="A0A0A9CF69"/>